<dbReference type="GO" id="GO:0031145">
    <property type="term" value="P:anaphase-promoting complex-dependent catabolic process"/>
    <property type="evidence" value="ECO:0007669"/>
    <property type="project" value="TreeGrafter"/>
</dbReference>
<organism evidence="4 5">
    <name type="scientific">Dufourea novaeangliae</name>
    <name type="common">Sweat bee</name>
    <dbReference type="NCBI Taxonomy" id="178035"/>
    <lineage>
        <taxon>Eukaryota</taxon>
        <taxon>Metazoa</taxon>
        <taxon>Ecdysozoa</taxon>
        <taxon>Arthropoda</taxon>
        <taxon>Hexapoda</taxon>
        <taxon>Insecta</taxon>
        <taxon>Pterygota</taxon>
        <taxon>Neoptera</taxon>
        <taxon>Endopterygota</taxon>
        <taxon>Hymenoptera</taxon>
        <taxon>Apocrita</taxon>
        <taxon>Aculeata</taxon>
        <taxon>Apoidea</taxon>
        <taxon>Anthophila</taxon>
        <taxon>Halictidae</taxon>
        <taxon>Rophitinae</taxon>
        <taxon>Dufourea</taxon>
    </lineage>
</organism>
<keyword evidence="1 3" id="KW-0853">WD repeat</keyword>
<dbReference type="GO" id="GO:1990757">
    <property type="term" value="F:ubiquitin ligase activator activity"/>
    <property type="evidence" value="ECO:0007669"/>
    <property type="project" value="TreeGrafter"/>
</dbReference>
<dbReference type="OrthoDB" id="10263272at2759"/>
<keyword evidence="2" id="KW-0677">Repeat</keyword>
<dbReference type="InterPro" id="IPR033010">
    <property type="entry name" value="Cdc20/Fizzy"/>
</dbReference>
<dbReference type="EMBL" id="KQ434782">
    <property type="protein sequence ID" value="KZC04654.1"/>
    <property type="molecule type" value="Genomic_DNA"/>
</dbReference>
<dbReference type="STRING" id="178035.A0A154NZY7"/>
<dbReference type="PROSITE" id="PS50082">
    <property type="entry name" value="WD_REPEATS_2"/>
    <property type="match status" value="1"/>
</dbReference>
<proteinExistence type="predicted"/>
<protein>
    <submittedName>
        <fullName evidence="4">APC/C activator protein CDH1</fullName>
    </submittedName>
</protein>
<evidence type="ECO:0000313" key="4">
    <source>
        <dbReference type="EMBL" id="KZC04654.1"/>
    </source>
</evidence>
<reference evidence="4 5" key="1">
    <citation type="submission" date="2015-07" db="EMBL/GenBank/DDBJ databases">
        <title>The genome of Dufourea novaeangliae.</title>
        <authorList>
            <person name="Pan H."/>
            <person name="Kapheim K."/>
        </authorList>
    </citation>
    <scope>NUCLEOTIDE SEQUENCE [LARGE SCALE GENOMIC DNA]</scope>
    <source>
        <strain evidence="4">0120121106</strain>
        <tissue evidence="4">Whole body</tissue>
    </source>
</reference>
<dbReference type="GO" id="GO:0005680">
    <property type="term" value="C:anaphase-promoting complex"/>
    <property type="evidence" value="ECO:0007669"/>
    <property type="project" value="TreeGrafter"/>
</dbReference>
<dbReference type="InterPro" id="IPR015943">
    <property type="entry name" value="WD40/YVTN_repeat-like_dom_sf"/>
</dbReference>
<accession>A0A154NZY7</accession>
<keyword evidence="5" id="KW-1185">Reference proteome</keyword>
<dbReference type="Pfam" id="PF00400">
    <property type="entry name" value="WD40"/>
    <property type="match status" value="1"/>
</dbReference>
<evidence type="ECO:0000256" key="1">
    <source>
        <dbReference type="ARBA" id="ARBA00022574"/>
    </source>
</evidence>
<evidence type="ECO:0000256" key="3">
    <source>
        <dbReference type="PROSITE-ProRule" id="PRU00221"/>
    </source>
</evidence>
<dbReference type="InterPro" id="IPR036322">
    <property type="entry name" value="WD40_repeat_dom_sf"/>
</dbReference>
<evidence type="ECO:0000256" key="2">
    <source>
        <dbReference type="ARBA" id="ARBA00022737"/>
    </source>
</evidence>
<dbReference type="Gene3D" id="2.130.10.10">
    <property type="entry name" value="YVTN repeat-like/Quinoprotein amine dehydrogenase"/>
    <property type="match status" value="1"/>
</dbReference>
<dbReference type="SUPFAM" id="SSF50978">
    <property type="entry name" value="WD40 repeat-like"/>
    <property type="match status" value="1"/>
</dbReference>
<dbReference type="GO" id="GO:1905786">
    <property type="term" value="P:positive regulation of anaphase-promoting complex-dependent catabolic process"/>
    <property type="evidence" value="ECO:0007669"/>
    <property type="project" value="TreeGrafter"/>
</dbReference>
<dbReference type="InterPro" id="IPR001680">
    <property type="entry name" value="WD40_rpt"/>
</dbReference>
<dbReference type="SMART" id="SM00320">
    <property type="entry name" value="WD40"/>
    <property type="match status" value="4"/>
</dbReference>
<dbReference type="AlphaFoldDB" id="A0A154NZY7"/>
<dbReference type="Proteomes" id="UP000076502">
    <property type="component" value="Unassembled WGS sequence"/>
</dbReference>
<sequence>MHGFLSVFYKSVDSQMITTKKNHKQEEEGAFVGQEFSCYIADNDASHDVNTVNNLASLNDPRETLGRGCEGNSTKNFKIVVLDFLWGTLKDEMYKEVPTTPKDYLTRCLAPNSRSTILQSNTEIVKKHSQLIPKQVPSGDRFIVKRSRYNMEAANYLLTREEADTVEKEQLDVFEQVDTLTAKWRKRLMHQQMVKENIISGLGQKKVLYSNHVSSAIKLPGNLATLPRELWDEEYYKNGMWRSKPRNKPLIPSTACILDMPDARRLSRFDYCLVDWSSKDVIAEANQDTVTFFDVTTPQVVGQLDKVGAVNVSALKWNHAGDLLAICTLPSIIELYDMRKEKNIWTRTCKTVASLSSDYGRCICWSQNDQQIVVASTALITSYSAKTGRAINWIAAHTSTILAMTFSHNYHYLASSGMDLNIRIFVWPELAPFIDIIYYNPVKALAWHPQESGLLCVGGGLGDASLSLWDVNKLDPVSYRLVEFYGAVENLAWNKRSGELVVQWSYWEDENRYTIMPVLASLDRIVDVLPIKKDVRIRSIMWNAEHIQLGPMSTSLARSGWWQWLAGTLAQVWRHEFHKGASVDGTTSALGTPDHGGLDFLRDPRVPLPGRRKSRVGPGHLGALKNVVRLLVPPGRINYASDRPVSSPTSEKSFRWNAIRSSEMSDRFQCSPIR</sequence>
<dbReference type="PANTHER" id="PTHR19918:SF52">
    <property type="entry name" value="PROTEIN CORTEX"/>
    <property type="match status" value="1"/>
</dbReference>
<dbReference type="PANTHER" id="PTHR19918">
    <property type="entry name" value="CELL DIVISION CYCLE 20 CDC20 FIZZY -RELATED"/>
    <property type="match status" value="1"/>
</dbReference>
<evidence type="ECO:0000313" key="5">
    <source>
        <dbReference type="Proteomes" id="UP000076502"/>
    </source>
</evidence>
<name>A0A154NZY7_DUFNO</name>
<dbReference type="GO" id="GO:0010997">
    <property type="term" value="F:anaphase-promoting complex binding"/>
    <property type="evidence" value="ECO:0007669"/>
    <property type="project" value="InterPro"/>
</dbReference>
<feature type="repeat" description="WD" evidence="3">
    <location>
        <begin position="394"/>
        <end position="425"/>
    </location>
</feature>
<gene>
    <name evidence="4" type="ORF">WN55_00730</name>
</gene>